<organism evidence="1">
    <name type="scientific">Chromera velia CCMP2878</name>
    <dbReference type="NCBI Taxonomy" id="1169474"/>
    <lineage>
        <taxon>Eukaryota</taxon>
        <taxon>Sar</taxon>
        <taxon>Alveolata</taxon>
        <taxon>Colpodellida</taxon>
        <taxon>Chromeraceae</taxon>
        <taxon>Chromera</taxon>
    </lineage>
</organism>
<protein>
    <submittedName>
        <fullName evidence="1">Uncharacterized protein</fullName>
    </submittedName>
</protein>
<dbReference type="EMBL" id="CDMZ01000868">
    <property type="protein sequence ID" value="CEM22972.1"/>
    <property type="molecule type" value="Genomic_DNA"/>
</dbReference>
<sequence>FDPENPVDLQAVGVNHAVGRAARDALLRQFGAFPPTVAPAAVPPSAPITCPSAQAPTGALAVVPPSAPIALLSAQTPAVAPAAVSASASIAPSSAAAAQVSNPRVFPPCVPAVSVKGGIRSFFKPVADKQAEL</sequence>
<feature type="non-terminal residue" evidence="1">
    <location>
        <position position="1"/>
    </location>
</feature>
<evidence type="ECO:0000313" key="1">
    <source>
        <dbReference type="EMBL" id="CEM22972.1"/>
    </source>
</evidence>
<proteinExistence type="predicted"/>
<dbReference type="VEuPathDB" id="CryptoDB:Cvel_20144"/>
<reference evidence="1" key="1">
    <citation type="submission" date="2014-11" db="EMBL/GenBank/DDBJ databases">
        <authorList>
            <person name="Otto D Thomas"/>
            <person name="Naeem Raeece"/>
        </authorList>
    </citation>
    <scope>NUCLEOTIDE SEQUENCE</scope>
</reference>
<dbReference type="AlphaFoldDB" id="A0A0G4G3R0"/>
<name>A0A0G4G3R0_9ALVE</name>
<accession>A0A0G4G3R0</accession>
<gene>
    <name evidence="1" type="ORF">Cvel_20144</name>
</gene>